<dbReference type="Pfam" id="PF00334">
    <property type="entry name" value="NDK"/>
    <property type="match status" value="2"/>
</dbReference>
<name>A0A7I8VF30_9ANNE</name>
<feature type="compositionally biased region" description="Low complexity" evidence="5">
    <location>
        <begin position="328"/>
        <end position="337"/>
    </location>
</feature>
<feature type="region of interest" description="Disordered" evidence="5">
    <location>
        <begin position="327"/>
        <end position="350"/>
    </location>
</feature>
<dbReference type="InterPro" id="IPR036850">
    <property type="entry name" value="NDK-like_dom_sf"/>
</dbReference>
<evidence type="ECO:0000259" key="6">
    <source>
        <dbReference type="SMART" id="SM00562"/>
    </source>
</evidence>
<dbReference type="PANTHER" id="PTHR43109:SF3">
    <property type="entry name" value="DYNEIN AXONEMAL ASSEMBLY FACTOR 8"/>
    <property type="match status" value="1"/>
</dbReference>
<dbReference type="OrthoDB" id="2162449at2759"/>
<gene>
    <name evidence="7" type="ORF">DGYR_LOCUS3688</name>
</gene>
<dbReference type="Proteomes" id="UP000549394">
    <property type="component" value="Unassembled WGS sequence"/>
</dbReference>
<dbReference type="GO" id="GO:0005879">
    <property type="term" value="C:axonemal microtubule"/>
    <property type="evidence" value="ECO:0007669"/>
    <property type="project" value="TreeGrafter"/>
</dbReference>
<evidence type="ECO:0000313" key="8">
    <source>
        <dbReference type="Proteomes" id="UP000549394"/>
    </source>
</evidence>
<feature type="region of interest" description="Disordered" evidence="5">
    <location>
        <begin position="288"/>
        <end position="314"/>
    </location>
</feature>
<evidence type="ECO:0000313" key="7">
    <source>
        <dbReference type="EMBL" id="CAD5114885.1"/>
    </source>
</evidence>
<feature type="compositionally biased region" description="Polar residues" evidence="5">
    <location>
        <begin position="228"/>
        <end position="256"/>
    </location>
</feature>
<dbReference type="PANTHER" id="PTHR43109">
    <property type="entry name" value="NUCLEOSIDE DIPHOSPHATE KINASE 7"/>
    <property type="match status" value="1"/>
</dbReference>
<comment type="caution">
    <text evidence="7">The sequence shown here is derived from an EMBL/GenBank/DDBJ whole genome shotgun (WGS) entry which is preliminary data.</text>
</comment>
<organism evidence="7 8">
    <name type="scientific">Dimorphilus gyrociliatus</name>
    <dbReference type="NCBI Taxonomy" id="2664684"/>
    <lineage>
        <taxon>Eukaryota</taxon>
        <taxon>Metazoa</taxon>
        <taxon>Spiralia</taxon>
        <taxon>Lophotrochozoa</taxon>
        <taxon>Annelida</taxon>
        <taxon>Polychaeta</taxon>
        <taxon>Polychaeta incertae sedis</taxon>
        <taxon>Dinophilidae</taxon>
        <taxon>Dimorphilus</taxon>
    </lineage>
</organism>
<comment type="caution">
    <text evidence="3">Lacks conserved residue(s) required for the propagation of feature annotation.</text>
</comment>
<feature type="domain" description="Nucleoside diphosphate kinase-like" evidence="6">
    <location>
        <begin position="1202"/>
        <end position="1346"/>
    </location>
</feature>
<comment type="similarity">
    <text evidence="3">Belongs to the NDK family.</text>
</comment>
<evidence type="ECO:0000256" key="3">
    <source>
        <dbReference type="PROSITE-ProRule" id="PRU00706"/>
    </source>
</evidence>
<keyword evidence="4" id="KW-0175">Coiled coil</keyword>
<dbReference type="InterPro" id="IPR034907">
    <property type="entry name" value="NDK-like_dom"/>
</dbReference>
<evidence type="ECO:0000256" key="4">
    <source>
        <dbReference type="SAM" id="Coils"/>
    </source>
</evidence>
<accession>A0A7I8VF30</accession>
<dbReference type="SMART" id="SM00562">
    <property type="entry name" value="NDK"/>
    <property type="match status" value="1"/>
</dbReference>
<feature type="region of interest" description="Disordered" evidence="5">
    <location>
        <begin position="224"/>
        <end position="264"/>
    </location>
</feature>
<evidence type="ECO:0000256" key="2">
    <source>
        <dbReference type="ARBA" id="ARBA00022490"/>
    </source>
</evidence>
<feature type="coiled-coil region" evidence="4">
    <location>
        <begin position="387"/>
        <end position="420"/>
    </location>
</feature>
<keyword evidence="8" id="KW-1185">Reference proteome</keyword>
<dbReference type="PROSITE" id="PS51374">
    <property type="entry name" value="NDPK_LIKE"/>
    <property type="match status" value="2"/>
</dbReference>
<evidence type="ECO:0000256" key="5">
    <source>
        <dbReference type="SAM" id="MobiDB-lite"/>
    </source>
</evidence>
<dbReference type="Gene3D" id="3.30.70.141">
    <property type="entry name" value="Nucleoside diphosphate kinase-like domain"/>
    <property type="match status" value="3"/>
</dbReference>
<dbReference type="SUPFAM" id="SSF54919">
    <property type="entry name" value="Nucleoside diphosphate kinase, NDK"/>
    <property type="match status" value="3"/>
</dbReference>
<evidence type="ECO:0000256" key="1">
    <source>
        <dbReference type="ARBA" id="ARBA00004496"/>
    </source>
</evidence>
<comment type="subcellular location">
    <subcellularLocation>
        <location evidence="1">Cytoplasm</location>
    </subcellularLocation>
</comment>
<keyword evidence="2" id="KW-0963">Cytoplasm</keyword>
<sequence>MSENYDEKPNNAMSTVGYNLSALYTEVQNSIPSVDFNSESDEESSEIYQRTITSDIALECDININDALQTENLKNNVTSDIIEESKSVDTSLKDSPPDLDANSLSKEVVMPNNIDTIIYNEEKAPNNSNVKISAKEVVSKIFTNEFGTLNVFDNLKDLDNLADPVIPDEQLETSIYPVSNKEVFDGDSKTILQKLAEMSVIQSGTELSDIDALTGALRTSPKAHVKIGSNQSANRGTSTRDMQNLPTGVLNKNLQNKDYPKERATRKIDLRNSVKHCNINERNDSNFSKMKIFSRDNDSGNSSDSSDNEESPQTWAELRKMYKEKTMIKSTSTTTETPIKEPVKTPSAPKEIPVTLKDITNKKTKKVEESSIKIVNEPKSEKSSTSEKEIEKKLKLSRKNLEEEEKRKQLRRLLNEGLEKMRPKVSLKGNHPSAENSPLLFNLTSNKNLDDYDLKTLPPDDVIAKKEIALLQLKLLAPGEILMKKGNSYTRIPAGFEILLIWLLQLVPEDFKTLINGPKNNELCPPFHVIGVQQMLVDDELNLNIAVVPNTLFESKDVMNRIGKKRKGDSKGASQFQLMLQKFLSCKNLSNVCPWIETFYFGNGSSHTVEFTQKPLATYIKVVNDKEITRRFFDLEPSFFTPTYETSDNSFLYHRTIGVNLDNKTMENTIENTLCIIPRKTFSKLNVCFGILFQILKEGLDLVGVRLMYYSKKDPDCVKFHEKSLKNPVKDDESFDCALVLCIRGHNAIKVWFNAVGPMDPLLARQTDPNSLSALYGGSSRNDILVHCAKTPEIIHSKICKWFGPPVKKLTSKCDVQKIINSYKNDGDIGFMTKANFLLSCTCSDVVLMISPLVFTRCLGYLLSSIQEKGFRLKAIERKYLTPKQASILGFNDESLETFGIQHSENVEANARHRPITFIILNKENAQRHLENIILHCYGQLLEANIWQDIQYYTRYTLIPNILIRGIAISNTTQLSVVNDVFKPLKGPILYPPSFMSPKICSNPEMEQIACVHFIGDRMIQETGCILARLQQFNQSSSSLFHNQDAFDGFELLGIRLIPKLDIFESRNLTPYSPGDWHYKISIDTLCDKPALVMLVRGINAFKRLFSIVGTPKIRKCNEAFNPNDLDKIVSPRPELAYTYANLFFSSDDLFEDNHSRPLISYIPAAMYRLPVNKSAQVEGSKYFFKEDIFKILQSEPRRLFTILVAKPEIIQRNMLGKLVKKILHERFAIVNCRMRMLTEDEILLIAWAIVHNKREELLEKSHLEKIRDRLINFPCVVFCLERENAVKKLLDVVGPYNPVTARKQNQNLWRSVFGTDNVCNGLYCSEDYQLAKYEVKHFFRQGLCEDSTYDSDLLEIPIPCVDEDVGIKASTNRTITYTCEAKMKEKKQMSLLQTNCVLFLPHIVSRAFESERPACGEIIEYMERSFKIVGMKEIRFTTNQAEEYLKMSNIGNFDKVSELTEGPCLVIALERDNAILTFEAALGGPYQKSSIYSKYHKYMMWPKASKEASKHLKFFFSELTNNPDANISTNTERLL</sequence>
<reference evidence="7 8" key="1">
    <citation type="submission" date="2020-08" db="EMBL/GenBank/DDBJ databases">
        <authorList>
            <person name="Hejnol A."/>
        </authorList>
    </citation>
    <scope>NUCLEOTIDE SEQUENCE [LARGE SCALE GENOMIC DNA]</scope>
</reference>
<dbReference type="EMBL" id="CAJFCJ010000005">
    <property type="protein sequence ID" value="CAD5114885.1"/>
    <property type="molecule type" value="Genomic_DNA"/>
</dbReference>
<protein>
    <submittedName>
        <fullName evidence="7">DgyrCDS3917</fullName>
    </submittedName>
</protein>
<proteinExistence type="inferred from homology"/>